<sequence length="81" mass="9505">MGTLLCIDKDSNEWRHMQQRHAQHRYGVVQHQAGCRQIPILCSRRNWPRSKPSFFLSFAARSSFTVVVVGEQVLMTLMFQR</sequence>
<dbReference type="GeneID" id="54293092"/>
<gene>
    <name evidence="1" type="ORF">K452DRAFT_156063</name>
</gene>
<dbReference type="RefSeq" id="XP_033400000.1">
    <property type="nucleotide sequence ID" value="XM_033535598.1"/>
</dbReference>
<organism evidence="1 2">
    <name type="scientific">Aplosporella prunicola CBS 121167</name>
    <dbReference type="NCBI Taxonomy" id="1176127"/>
    <lineage>
        <taxon>Eukaryota</taxon>
        <taxon>Fungi</taxon>
        <taxon>Dikarya</taxon>
        <taxon>Ascomycota</taxon>
        <taxon>Pezizomycotina</taxon>
        <taxon>Dothideomycetes</taxon>
        <taxon>Dothideomycetes incertae sedis</taxon>
        <taxon>Botryosphaeriales</taxon>
        <taxon>Aplosporellaceae</taxon>
        <taxon>Aplosporella</taxon>
    </lineage>
</organism>
<name>A0A6A6BKV1_9PEZI</name>
<reference evidence="1" key="1">
    <citation type="journal article" date="2020" name="Stud. Mycol.">
        <title>101 Dothideomycetes genomes: a test case for predicting lifestyles and emergence of pathogens.</title>
        <authorList>
            <person name="Haridas S."/>
            <person name="Albert R."/>
            <person name="Binder M."/>
            <person name="Bloem J."/>
            <person name="Labutti K."/>
            <person name="Salamov A."/>
            <person name="Andreopoulos B."/>
            <person name="Baker S."/>
            <person name="Barry K."/>
            <person name="Bills G."/>
            <person name="Bluhm B."/>
            <person name="Cannon C."/>
            <person name="Castanera R."/>
            <person name="Culley D."/>
            <person name="Daum C."/>
            <person name="Ezra D."/>
            <person name="Gonzalez J."/>
            <person name="Henrissat B."/>
            <person name="Kuo A."/>
            <person name="Liang C."/>
            <person name="Lipzen A."/>
            <person name="Lutzoni F."/>
            <person name="Magnuson J."/>
            <person name="Mondo S."/>
            <person name="Nolan M."/>
            <person name="Ohm R."/>
            <person name="Pangilinan J."/>
            <person name="Park H.-J."/>
            <person name="Ramirez L."/>
            <person name="Alfaro M."/>
            <person name="Sun H."/>
            <person name="Tritt A."/>
            <person name="Yoshinaga Y."/>
            <person name="Zwiers L.-H."/>
            <person name="Turgeon B."/>
            <person name="Goodwin S."/>
            <person name="Spatafora J."/>
            <person name="Crous P."/>
            <person name="Grigoriev I."/>
        </authorList>
    </citation>
    <scope>NUCLEOTIDE SEQUENCE</scope>
    <source>
        <strain evidence="1">CBS 121167</strain>
    </source>
</reference>
<evidence type="ECO:0000313" key="1">
    <source>
        <dbReference type="EMBL" id="KAF2144288.1"/>
    </source>
</evidence>
<dbReference type="EMBL" id="ML995480">
    <property type="protein sequence ID" value="KAF2144288.1"/>
    <property type="molecule type" value="Genomic_DNA"/>
</dbReference>
<evidence type="ECO:0000313" key="2">
    <source>
        <dbReference type="Proteomes" id="UP000799438"/>
    </source>
</evidence>
<dbReference type="AlphaFoldDB" id="A0A6A6BKV1"/>
<proteinExistence type="predicted"/>
<accession>A0A6A6BKV1</accession>
<protein>
    <submittedName>
        <fullName evidence="1">Uncharacterized protein</fullName>
    </submittedName>
</protein>
<dbReference type="Proteomes" id="UP000799438">
    <property type="component" value="Unassembled WGS sequence"/>
</dbReference>
<keyword evidence="2" id="KW-1185">Reference proteome</keyword>